<organism evidence="3 4">
    <name type="scientific">Lophiostoma macrostomum CBS 122681</name>
    <dbReference type="NCBI Taxonomy" id="1314788"/>
    <lineage>
        <taxon>Eukaryota</taxon>
        <taxon>Fungi</taxon>
        <taxon>Dikarya</taxon>
        <taxon>Ascomycota</taxon>
        <taxon>Pezizomycotina</taxon>
        <taxon>Dothideomycetes</taxon>
        <taxon>Pleosporomycetidae</taxon>
        <taxon>Pleosporales</taxon>
        <taxon>Lophiostomataceae</taxon>
        <taxon>Lophiostoma</taxon>
    </lineage>
</organism>
<dbReference type="Pfam" id="PF09783">
    <property type="entry name" value="Vac_ImportDeg"/>
    <property type="match status" value="2"/>
</dbReference>
<feature type="compositionally biased region" description="Polar residues" evidence="2">
    <location>
        <begin position="32"/>
        <end position="42"/>
    </location>
</feature>
<feature type="compositionally biased region" description="Polar residues" evidence="2">
    <location>
        <begin position="277"/>
        <end position="292"/>
    </location>
</feature>
<name>A0A6A6SWN7_9PLEO</name>
<dbReference type="GO" id="GO:0045721">
    <property type="term" value="P:negative regulation of gluconeogenesis"/>
    <property type="evidence" value="ECO:0007669"/>
    <property type="project" value="TreeGrafter"/>
</dbReference>
<evidence type="ECO:0000256" key="2">
    <source>
        <dbReference type="SAM" id="MobiDB-lite"/>
    </source>
</evidence>
<dbReference type="GO" id="GO:0006623">
    <property type="term" value="P:protein targeting to vacuole"/>
    <property type="evidence" value="ECO:0007669"/>
    <property type="project" value="TreeGrafter"/>
</dbReference>
<dbReference type="GO" id="GO:0007039">
    <property type="term" value="P:protein catabolic process in the vacuole"/>
    <property type="evidence" value="ECO:0007669"/>
    <property type="project" value="TreeGrafter"/>
</dbReference>
<accession>A0A6A6SWN7</accession>
<dbReference type="PANTHER" id="PTHR14534">
    <property type="entry name" value="VACUOLAR IMPORT AND DEGRADATION PROTEIN 24"/>
    <property type="match status" value="1"/>
</dbReference>
<protein>
    <recommendedName>
        <fullName evidence="5">Vacuolar import and degradation protein-domain-containing protein</fullName>
    </recommendedName>
</protein>
<feature type="compositionally biased region" description="Polar residues" evidence="2">
    <location>
        <begin position="457"/>
        <end position="468"/>
    </location>
</feature>
<evidence type="ECO:0000313" key="4">
    <source>
        <dbReference type="Proteomes" id="UP000799324"/>
    </source>
</evidence>
<feature type="region of interest" description="Disordered" evidence="2">
    <location>
        <begin position="87"/>
        <end position="125"/>
    </location>
</feature>
<sequence>MSSGVRYDWRAAQERNDELDQMLAELRREQPSTDMSRVQSRSHFTERETRLRPLSSRLLNSSTQPAQSADSLRSAAILQSVRRHPRFAARARDSMQHSAARPPHRTEARDLSERRTSLERDRDRDMLSRVESFRRSYLDRPNPNLNPPALPTASPLVEQGLQYLSRIRNATVHESLDYACDAGFLTKDFLCEDHADFVLDTFTIPPPSQTSWLAPGAKLSGCQHATTVNSTVTPAAASGASSTLYRFRNNDSMTSTVFDPSRPWLSHSYTPPHRRTMQSSGPEMVTSHSPQQDRWPVKVTIHAVDYDNMSLSATMEAYNVPSHPHSHQSLLNSSSFDNSTAPFTRTSSITTYLEGEILDFNKHTLLTESFKSTAANDAMYWRKLPCFQKYSDEDLVRNLTSRRWLTEVLGREWVLMRWKERCFVKSLPRAGVGTTGSNGARPGAVQPLGRPTVADAFSSSLSSRGNTHSTERGSDPGAMQEDQHFTAFDDSGCGLTISGFYYVCLKRADGQLEGLYYDPQSSPYQCLKLDSVNGGMHPAWSFR</sequence>
<evidence type="ECO:0000256" key="1">
    <source>
        <dbReference type="ARBA" id="ARBA00061469"/>
    </source>
</evidence>
<comment type="similarity">
    <text evidence="1">Belongs to the GID4/VID24 family.</text>
</comment>
<feature type="compositionally biased region" description="Basic and acidic residues" evidence="2">
    <location>
        <begin position="104"/>
        <end position="125"/>
    </location>
</feature>
<reference evidence="3" key="1">
    <citation type="journal article" date="2020" name="Stud. Mycol.">
        <title>101 Dothideomycetes genomes: a test case for predicting lifestyles and emergence of pathogens.</title>
        <authorList>
            <person name="Haridas S."/>
            <person name="Albert R."/>
            <person name="Binder M."/>
            <person name="Bloem J."/>
            <person name="Labutti K."/>
            <person name="Salamov A."/>
            <person name="Andreopoulos B."/>
            <person name="Baker S."/>
            <person name="Barry K."/>
            <person name="Bills G."/>
            <person name="Bluhm B."/>
            <person name="Cannon C."/>
            <person name="Castanera R."/>
            <person name="Culley D."/>
            <person name="Daum C."/>
            <person name="Ezra D."/>
            <person name="Gonzalez J."/>
            <person name="Henrissat B."/>
            <person name="Kuo A."/>
            <person name="Liang C."/>
            <person name="Lipzen A."/>
            <person name="Lutzoni F."/>
            <person name="Magnuson J."/>
            <person name="Mondo S."/>
            <person name="Nolan M."/>
            <person name="Ohm R."/>
            <person name="Pangilinan J."/>
            <person name="Park H.-J."/>
            <person name="Ramirez L."/>
            <person name="Alfaro M."/>
            <person name="Sun H."/>
            <person name="Tritt A."/>
            <person name="Yoshinaga Y."/>
            <person name="Zwiers L.-H."/>
            <person name="Turgeon B."/>
            <person name="Goodwin S."/>
            <person name="Spatafora J."/>
            <person name="Crous P."/>
            <person name="Grigoriev I."/>
        </authorList>
    </citation>
    <scope>NUCLEOTIDE SEQUENCE</scope>
    <source>
        <strain evidence="3">CBS 122681</strain>
    </source>
</reference>
<dbReference type="Proteomes" id="UP000799324">
    <property type="component" value="Unassembled WGS sequence"/>
</dbReference>
<feature type="region of interest" description="Disordered" evidence="2">
    <location>
        <begin position="457"/>
        <end position="480"/>
    </location>
</feature>
<evidence type="ECO:0000313" key="3">
    <source>
        <dbReference type="EMBL" id="KAF2651980.1"/>
    </source>
</evidence>
<proteinExistence type="inferred from homology"/>
<dbReference type="OrthoDB" id="62at2759"/>
<dbReference type="EMBL" id="MU004412">
    <property type="protein sequence ID" value="KAF2651980.1"/>
    <property type="molecule type" value="Genomic_DNA"/>
</dbReference>
<feature type="region of interest" description="Disordered" evidence="2">
    <location>
        <begin position="27"/>
        <end position="72"/>
    </location>
</feature>
<keyword evidence="4" id="KW-1185">Reference proteome</keyword>
<dbReference type="AlphaFoldDB" id="A0A6A6SWN7"/>
<dbReference type="InterPro" id="IPR018618">
    <property type="entry name" value="GID4/10-like"/>
</dbReference>
<dbReference type="GO" id="GO:0043161">
    <property type="term" value="P:proteasome-mediated ubiquitin-dependent protein catabolic process"/>
    <property type="evidence" value="ECO:0007669"/>
    <property type="project" value="TreeGrafter"/>
</dbReference>
<gene>
    <name evidence="3" type="ORF">K491DRAFT_695966</name>
</gene>
<feature type="compositionally biased region" description="Low complexity" evidence="2">
    <location>
        <begin position="52"/>
        <end position="62"/>
    </location>
</feature>
<dbReference type="PANTHER" id="PTHR14534:SF3">
    <property type="entry name" value="GID COMPLEX SUBUNIT 4 HOMOLOG"/>
    <property type="match status" value="1"/>
</dbReference>
<evidence type="ECO:0008006" key="5">
    <source>
        <dbReference type="Google" id="ProtNLM"/>
    </source>
</evidence>
<feature type="region of interest" description="Disordered" evidence="2">
    <location>
        <begin position="272"/>
        <end position="292"/>
    </location>
</feature>
<dbReference type="GO" id="GO:0005773">
    <property type="term" value="C:vacuole"/>
    <property type="evidence" value="ECO:0007669"/>
    <property type="project" value="GOC"/>
</dbReference>
<dbReference type="GO" id="GO:0034657">
    <property type="term" value="C:GID complex"/>
    <property type="evidence" value="ECO:0007669"/>
    <property type="project" value="TreeGrafter"/>
</dbReference>